<feature type="transmembrane region" description="Helical" evidence="9">
    <location>
        <begin position="203"/>
        <end position="225"/>
    </location>
</feature>
<name>A0A0D6EFJ6_SPOSA</name>
<feature type="non-terminal residue" evidence="11">
    <location>
        <position position="1"/>
    </location>
</feature>
<dbReference type="PANTHER" id="PTHR43562">
    <property type="entry name" value="NAPA-TYPE SODIUM/HYDROGEN ANTIPORTER"/>
    <property type="match status" value="1"/>
</dbReference>
<evidence type="ECO:0000259" key="10">
    <source>
        <dbReference type="Pfam" id="PF00999"/>
    </source>
</evidence>
<evidence type="ECO:0000313" key="12">
    <source>
        <dbReference type="Proteomes" id="UP000243876"/>
    </source>
</evidence>
<proteinExistence type="predicted"/>
<gene>
    <name evidence="11" type="primary">SPOSA6832_00264</name>
</gene>
<feature type="transmembrane region" description="Helical" evidence="9">
    <location>
        <begin position="333"/>
        <end position="354"/>
    </location>
</feature>
<dbReference type="AlphaFoldDB" id="A0A0D6EFJ6"/>
<keyword evidence="2" id="KW-0813">Transport</keyword>
<dbReference type="OrthoDB" id="1288932at2759"/>
<feature type="transmembrane region" description="Helical" evidence="9">
    <location>
        <begin position="443"/>
        <end position="461"/>
    </location>
</feature>
<keyword evidence="4 9" id="KW-0812">Transmembrane</keyword>
<evidence type="ECO:0000313" key="11">
    <source>
        <dbReference type="EMBL" id="CEQ38782.1"/>
    </source>
</evidence>
<dbReference type="GO" id="GO:1902600">
    <property type="term" value="P:proton transmembrane transport"/>
    <property type="evidence" value="ECO:0007669"/>
    <property type="project" value="InterPro"/>
</dbReference>
<evidence type="ECO:0000256" key="5">
    <source>
        <dbReference type="ARBA" id="ARBA00022989"/>
    </source>
</evidence>
<dbReference type="Pfam" id="PF00999">
    <property type="entry name" value="Na_H_Exchanger"/>
    <property type="match status" value="1"/>
</dbReference>
<keyword evidence="7 9" id="KW-0472">Membrane</keyword>
<feature type="region of interest" description="Disordered" evidence="8">
    <location>
        <begin position="691"/>
        <end position="713"/>
    </location>
</feature>
<feature type="region of interest" description="Disordered" evidence="8">
    <location>
        <begin position="542"/>
        <end position="570"/>
    </location>
</feature>
<dbReference type="GO" id="GO:0016020">
    <property type="term" value="C:membrane"/>
    <property type="evidence" value="ECO:0007669"/>
    <property type="project" value="UniProtKB-SubCell"/>
</dbReference>
<dbReference type="SUPFAM" id="SSF48452">
    <property type="entry name" value="TPR-like"/>
    <property type="match status" value="2"/>
</dbReference>
<dbReference type="InterPro" id="IPR011990">
    <property type="entry name" value="TPR-like_helical_dom_sf"/>
</dbReference>
<keyword evidence="12" id="KW-1185">Reference proteome</keyword>
<keyword evidence="3" id="KW-0050">Antiport</keyword>
<evidence type="ECO:0000256" key="9">
    <source>
        <dbReference type="SAM" id="Phobius"/>
    </source>
</evidence>
<evidence type="ECO:0000256" key="6">
    <source>
        <dbReference type="ARBA" id="ARBA00023065"/>
    </source>
</evidence>
<feature type="transmembrane region" description="Helical" evidence="9">
    <location>
        <begin position="73"/>
        <end position="93"/>
    </location>
</feature>
<evidence type="ECO:0000256" key="4">
    <source>
        <dbReference type="ARBA" id="ARBA00022692"/>
    </source>
</evidence>
<dbReference type="Pfam" id="PF14852">
    <property type="entry name" value="Fis1_TPR_N"/>
    <property type="match status" value="1"/>
</dbReference>
<dbReference type="Gene3D" id="1.25.40.10">
    <property type="entry name" value="Tetratricopeptide repeat domain"/>
    <property type="match status" value="2"/>
</dbReference>
<keyword evidence="6" id="KW-0406">Ion transport</keyword>
<feature type="transmembrane region" description="Helical" evidence="9">
    <location>
        <begin position="490"/>
        <end position="512"/>
    </location>
</feature>
<feature type="compositionally biased region" description="Low complexity" evidence="8">
    <location>
        <begin position="701"/>
        <end position="713"/>
    </location>
</feature>
<feature type="transmembrane region" description="Helical" evidence="9">
    <location>
        <begin position="19"/>
        <end position="35"/>
    </location>
</feature>
<evidence type="ECO:0000256" key="8">
    <source>
        <dbReference type="SAM" id="MobiDB-lite"/>
    </source>
</evidence>
<dbReference type="InterPro" id="IPR038770">
    <property type="entry name" value="Na+/solute_symporter_sf"/>
</dbReference>
<feature type="domain" description="Cation/H+ exchanger transmembrane" evidence="10">
    <location>
        <begin position="47"/>
        <end position="352"/>
    </location>
</feature>
<comment type="subcellular location">
    <subcellularLocation>
        <location evidence="1">Membrane</location>
        <topology evidence="1">Multi-pass membrane protein</topology>
    </subcellularLocation>
</comment>
<feature type="transmembrane region" description="Helical" evidence="9">
    <location>
        <begin position="245"/>
        <end position="263"/>
    </location>
</feature>
<dbReference type="PANTHER" id="PTHR43562:SF2">
    <property type="entry name" value="SODIUM-HYDROGEN ANTIPORTER"/>
    <property type="match status" value="1"/>
</dbReference>
<feature type="transmembrane region" description="Helical" evidence="9">
    <location>
        <begin position="135"/>
        <end position="157"/>
    </location>
</feature>
<protein>
    <submittedName>
        <fullName evidence="11">SPOSA6832_00264-mRNA-1:cds</fullName>
    </submittedName>
</protein>
<evidence type="ECO:0000256" key="3">
    <source>
        <dbReference type="ARBA" id="ARBA00022449"/>
    </source>
</evidence>
<sequence>MSSAATLHPAGTTSYAEPALPRLLTLISLLYLVQLARAIANYLFGAGLLGEIAIGVIYGPVAHILPLEWEETFIVVGYVGLVLIVFEGGLTLHPRSFLPLLPLALVTALLGILLPLAFTFALFSAPTFDYPLLQAFTAGSALASTSLGTTFFVLKAAGGDLEKTRVGNVLKGAALIDDVVALVLLSVIQSLGTGSGDNLGWTIGQPIVASVVMAFMSPCVARWIFRPIFRLKRVEELVEKGGQPVALLLGTAVLSAYLAISYYTGTTVLLGAFLAGMFLPSLPSPSSSISFLHTYETLILPVQEHLFVPLFFASIGFSIPFLQLWTGRVAWRGIVYAMLMALGKVLAGAPILVVDLLRSGGARIAGEGEGRSRAEGVAAEGTAAPSNTDAEKAASPRSRSPAQDGPADARDGWRGSKLRESLPAAGFLGVALVARGEIGVRHVFLALATTLSTVVLTPLPYPPSLQILVLQVAYDSSSASSSPVLSTEPYLVAIWAVALCTIVGPVAFSALVKARWGRGIASASRVYPSEVSTLQRRGIRRHPEAKKQQHRRRIRPSLPPIPRHHAVRRPSRYARRAAGLHLHRTDAPPAPPPAAVDAQSPLSASELAVLRQQFHDEAAKGWVSVQTKFNYAWGSVKSDNKVEVGEGVTLLMGGSVPSPLSPPASFPPSTCLQSSAGGADAWGMDLGQTSTAASQNAAGNASTSSRWGTTSWATTRRRSATMVRVPCVPFLRSGERELVLTGACTGLLLEKEPNNIQSQSLNALIEKAVAKEGYVGMAIAGGAAAVAGIVFTALMTSRSRR</sequence>
<feature type="transmembrane region" description="Helical" evidence="9">
    <location>
        <begin position="774"/>
        <end position="795"/>
    </location>
</feature>
<feature type="compositionally biased region" description="Polar residues" evidence="8">
    <location>
        <begin position="691"/>
        <end position="700"/>
    </location>
</feature>
<feature type="transmembrane region" description="Helical" evidence="9">
    <location>
        <begin position="169"/>
        <end position="191"/>
    </location>
</feature>
<reference evidence="12" key="1">
    <citation type="submission" date="2015-02" db="EMBL/GenBank/DDBJ databases">
        <authorList>
            <person name="Gon?alves P."/>
        </authorList>
    </citation>
    <scope>NUCLEOTIDE SEQUENCE [LARGE SCALE GENOMIC DNA]</scope>
</reference>
<evidence type="ECO:0000256" key="1">
    <source>
        <dbReference type="ARBA" id="ARBA00004141"/>
    </source>
</evidence>
<organism evidence="11 12">
    <name type="scientific">Sporidiobolus salmonicolor</name>
    <name type="common">Yeast-like fungus</name>
    <name type="synonym">Sporobolomyces salmonicolor</name>
    <dbReference type="NCBI Taxonomy" id="5005"/>
    <lineage>
        <taxon>Eukaryota</taxon>
        <taxon>Fungi</taxon>
        <taxon>Dikarya</taxon>
        <taxon>Basidiomycota</taxon>
        <taxon>Pucciniomycotina</taxon>
        <taxon>Microbotryomycetes</taxon>
        <taxon>Sporidiobolales</taxon>
        <taxon>Sporidiobolaceae</taxon>
        <taxon>Sporobolomyces</taxon>
    </lineage>
</organism>
<dbReference type="InterPro" id="IPR028058">
    <property type="entry name" value="Fis1_TPR_N"/>
</dbReference>
<dbReference type="InterPro" id="IPR006153">
    <property type="entry name" value="Cation/H_exchanger_TM"/>
</dbReference>
<feature type="transmembrane region" description="Helical" evidence="9">
    <location>
        <begin position="306"/>
        <end position="327"/>
    </location>
</feature>
<dbReference type="GO" id="GO:0015297">
    <property type="term" value="F:antiporter activity"/>
    <property type="evidence" value="ECO:0007669"/>
    <property type="project" value="UniProtKB-KW"/>
</dbReference>
<feature type="transmembrane region" description="Helical" evidence="9">
    <location>
        <begin position="269"/>
        <end position="294"/>
    </location>
</feature>
<feature type="region of interest" description="Disordered" evidence="8">
    <location>
        <begin position="367"/>
        <end position="414"/>
    </location>
</feature>
<dbReference type="Gene3D" id="1.20.1530.20">
    <property type="match status" value="1"/>
</dbReference>
<accession>A0A0D6EFJ6</accession>
<feature type="transmembrane region" description="Helical" evidence="9">
    <location>
        <begin position="100"/>
        <end position="123"/>
    </location>
</feature>
<evidence type="ECO:0000256" key="2">
    <source>
        <dbReference type="ARBA" id="ARBA00022448"/>
    </source>
</evidence>
<dbReference type="EMBL" id="CENE01000001">
    <property type="protein sequence ID" value="CEQ38782.1"/>
    <property type="molecule type" value="Genomic_DNA"/>
</dbReference>
<dbReference type="Proteomes" id="UP000243876">
    <property type="component" value="Unassembled WGS sequence"/>
</dbReference>
<evidence type="ECO:0000256" key="7">
    <source>
        <dbReference type="ARBA" id="ARBA00023136"/>
    </source>
</evidence>
<keyword evidence="5 9" id="KW-1133">Transmembrane helix</keyword>
<feature type="transmembrane region" description="Helical" evidence="9">
    <location>
        <begin position="42"/>
        <end position="61"/>
    </location>
</feature>